<dbReference type="Pfam" id="PF15585">
    <property type="entry name" value="Imm7"/>
    <property type="match status" value="1"/>
</dbReference>
<gene>
    <name evidence="1" type="ORF">FHX37_2811</name>
</gene>
<evidence type="ECO:0000313" key="2">
    <source>
        <dbReference type="Proteomes" id="UP000317422"/>
    </source>
</evidence>
<reference evidence="1 2" key="1">
    <citation type="submission" date="2019-06" db="EMBL/GenBank/DDBJ databases">
        <title>Sequencing the genomes of 1000 actinobacteria strains.</title>
        <authorList>
            <person name="Klenk H.-P."/>
        </authorList>
    </citation>
    <scope>NUCLEOTIDE SEQUENCE [LARGE SCALE GENOMIC DNA]</scope>
    <source>
        <strain evidence="1 2">DSM 45015</strain>
    </source>
</reference>
<dbReference type="RefSeq" id="WP_170181584.1">
    <property type="nucleotide sequence ID" value="NZ_VFQC01000001.1"/>
</dbReference>
<dbReference type="Proteomes" id="UP000317422">
    <property type="component" value="Unassembled WGS sequence"/>
</dbReference>
<accession>A0A543NLZ5</accession>
<name>A0A543NLZ5_9ACTN</name>
<proteinExistence type="predicted"/>
<protein>
    <submittedName>
        <fullName evidence="1">Immunity protein 7 of polymorphic toxin system</fullName>
    </submittedName>
</protein>
<dbReference type="EMBL" id="VFQC01000001">
    <property type="protein sequence ID" value="TQN32827.1"/>
    <property type="molecule type" value="Genomic_DNA"/>
</dbReference>
<organism evidence="1 2">
    <name type="scientific">Haloactinospora alba</name>
    <dbReference type="NCBI Taxonomy" id="405555"/>
    <lineage>
        <taxon>Bacteria</taxon>
        <taxon>Bacillati</taxon>
        <taxon>Actinomycetota</taxon>
        <taxon>Actinomycetes</taxon>
        <taxon>Streptosporangiales</taxon>
        <taxon>Nocardiopsidaceae</taxon>
        <taxon>Haloactinospora</taxon>
    </lineage>
</organism>
<evidence type="ECO:0000313" key="1">
    <source>
        <dbReference type="EMBL" id="TQN32827.1"/>
    </source>
</evidence>
<keyword evidence="2" id="KW-1185">Reference proteome</keyword>
<dbReference type="InterPro" id="IPR028965">
    <property type="entry name" value="Imm7"/>
</dbReference>
<comment type="caution">
    <text evidence="1">The sequence shown here is derived from an EMBL/GenBank/DDBJ whole genome shotgun (WGS) entry which is preliminary data.</text>
</comment>
<sequence>MFEYHGWAAIRATPHEEPLDHDLLRSNGVENTIRESVDELGTAPGLATCVGSTAFWCCTWQGSRTMPVPDTGEAIALFRRVAHLAPGSYGIMHIHDEAPDGRDNELTTLVMKRGGVTEHPDTFLSP</sequence>
<dbReference type="AlphaFoldDB" id="A0A543NLZ5"/>